<gene>
    <name evidence="5" type="ORF">TTAC_LOCUS7221</name>
</gene>
<dbReference type="InterPro" id="IPR032710">
    <property type="entry name" value="NTF2-like_dom_sf"/>
</dbReference>
<comment type="subcellular location">
    <subcellularLocation>
        <location evidence="1">Mitochondrion</location>
    </subcellularLocation>
</comment>
<evidence type="ECO:0000256" key="4">
    <source>
        <dbReference type="SAM" id="MobiDB-lite"/>
    </source>
</evidence>
<dbReference type="AlphaFoldDB" id="A0A158REF8"/>
<evidence type="ECO:0000313" key="6">
    <source>
        <dbReference type="Proteomes" id="UP000274429"/>
    </source>
</evidence>
<dbReference type="PANTHER" id="PTHR28554:SF1">
    <property type="entry name" value="LARGE RIBOSOMAL SUBUNIT PROTEIN ML45"/>
    <property type="match status" value="1"/>
</dbReference>
<dbReference type="Proteomes" id="UP000274429">
    <property type="component" value="Unassembled WGS sequence"/>
</dbReference>
<feature type="region of interest" description="Disordered" evidence="4">
    <location>
        <begin position="555"/>
        <end position="574"/>
    </location>
</feature>
<keyword evidence="6" id="KW-1185">Reference proteome</keyword>
<dbReference type="InterPro" id="IPR051975">
    <property type="entry name" value="mtLSU_mL45"/>
</dbReference>
<evidence type="ECO:0000256" key="2">
    <source>
        <dbReference type="ARBA" id="ARBA00022946"/>
    </source>
</evidence>
<evidence type="ECO:0000256" key="1">
    <source>
        <dbReference type="ARBA" id="ARBA00004173"/>
    </source>
</evidence>
<dbReference type="OrthoDB" id="19619at2759"/>
<name>A0A158REF8_HYDTA</name>
<dbReference type="Gene3D" id="3.10.450.240">
    <property type="match status" value="2"/>
</dbReference>
<dbReference type="STRING" id="6205.A0A158REF8"/>
<protein>
    <submittedName>
        <fullName evidence="7">Tim44 domain-containing protein</fullName>
    </submittedName>
</protein>
<organism evidence="7">
    <name type="scientific">Hydatigena taeniaeformis</name>
    <name type="common">Feline tapeworm</name>
    <name type="synonym">Taenia taeniaeformis</name>
    <dbReference type="NCBI Taxonomy" id="6205"/>
    <lineage>
        <taxon>Eukaryota</taxon>
        <taxon>Metazoa</taxon>
        <taxon>Spiralia</taxon>
        <taxon>Lophotrochozoa</taxon>
        <taxon>Platyhelminthes</taxon>
        <taxon>Cestoda</taxon>
        <taxon>Eucestoda</taxon>
        <taxon>Cyclophyllidea</taxon>
        <taxon>Taeniidae</taxon>
        <taxon>Hydatigera</taxon>
    </lineage>
</organism>
<dbReference type="PANTHER" id="PTHR28554">
    <property type="entry name" value="39S RIBOSOMAL PROTEIN L45, MITOCHONDRIAL"/>
    <property type="match status" value="1"/>
</dbReference>
<dbReference type="SUPFAM" id="SSF54427">
    <property type="entry name" value="NTF2-like"/>
    <property type="match status" value="1"/>
</dbReference>
<reference evidence="5 6" key="2">
    <citation type="submission" date="2018-11" db="EMBL/GenBank/DDBJ databases">
        <authorList>
            <consortium name="Pathogen Informatics"/>
        </authorList>
    </citation>
    <scope>NUCLEOTIDE SEQUENCE [LARGE SCALE GENOMIC DNA]</scope>
</reference>
<proteinExistence type="predicted"/>
<dbReference type="EMBL" id="UYWX01020354">
    <property type="protein sequence ID" value="VDM31566.1"/>
    <property type="molecule type" value="Genomic_DNA"/>
</dbReference>
<dbReference type="WBParaSite" id="TTAC_0000723601-mRNA-1">
    <property type="protein sequence ID" value="TTAC_0000723601-mRNA-1"/>
    <property type="gene ID" value="TTAC_0000723601"/>
</dbReference>
<evidence type="ECO:0000313" key="5">
    <source>
        <dbReference type="EMBL" id="VDM31566.1"/>
    </source>
</evidence>
<keyword evidence="3" id="KW-0496">Mitochondrion</keyword>
<reference evidence="7" key="1">
    <citation type="submission" date="2016-04" db="UniProtKB">
        <authorList>
            <consortium name="WormBaseParasite"/>
        </authorList>
    </citation>
    <scope>IDENTIFICATION</scope>
</reference>
<accession>A0A158REF8</accession>
<evidence type="ECO:0000313" key="7">
    <source>
        <dbReference type="WBParaSite" id="TTAC_0000723601-mRNA-1"/>
    </source>
</evidence>
<sequence>MSKAAHMVLLDVLQILHTSVRFIRHKPWIPKFRLIRQMQPWVQPFDPDLISIGGKSGTERATSSEIREHLRRNGLMPPILFQEHPINLTHSGRIFDEYIPPEGDGKSSPLSTGVIADAKDSVLKKVKTTRAALRIRKHKPMFSTSSFALEADAIYKEVHTLLPRFYDNQERILELTTERAFVEMTEGLKLRTLHWEFAGSLEPPRVVSCRTEEAMGKGNMFGQVTVRFHTQQVGHARPFSRVVPCLSFETEISSIGSPIPALPCSSGVSSPPMKPFIRNLGACNLSTNLAGVNNQTDPKMTPLAKVDDAVLGPSNLNLIDRSISQLPITKRGLMEMIGLSQAKQEYMENAKAPHSNGVLCVSTSQILPTDSRPLDPTTSSIPQNGKVDDPLCSLFESLSEPFTFQLSNLASKPVLSNATCYNIGSDKVIPGISELDQIEKSTSQDPNVCPRPTACQVWRNSADCDAISDLRLTDLSTSQTLLFPQNTYGDIIVGTSAANAIEDCIPSFLDDEPDVCRAKKAQSDDVPVPSGRKHQWYTCGRNLICCHLRNERPGSAPCDSAPEGREPTAMAGSHRGRYEDGYIPAYPIHPMEADPAVGVFPRHIARPYNIWASCSSAPINYRWPLAVPYSSPAFLYDYNSECERAKHMPIDIPRPMPPDHCRIHRAFGRPDVEPPMWRKSPSSPESCDTLQILAIYDRFGRLLYGHPLSPVDVLEYVVFENYITDEYGRWRIHGKVAPAWARGFAVVAAPQKTHRFLSSDPVIR</sequence>
<keyword evidence="2" id="KW-0809">Transit peptide</keyword>
<dbReference type="GO" id="GO:0005739">
    <property type="term" value="C:mitochondrion"/>
    <property type="evidence" value="ECO:0007669"/>
    <property type="project" value="UniProtKB-SubCell"/>
</dbReference>
<evidence type="ECO:0000256" key="3">
    <source>
        <dbReference type="ARBA" id="ARBA00023128"/>
    </source>
</evidence>